<name>A0A5B0QSU3_PUCGR</name>
<keyword evidence="2" id="KW-1185">Reference proteome</keyword>
<proteinExistence type="predicted"/>
<reference evidence="1 2" key="1">
    <citation type="submission" date="2019-05" db="EMBL/GenBank/DDBJ databases">
        <title>Emergence of the Ug99 lineage of the wheat stem rust pathogen through somatic hybridization.</title>
        <authorList>
            <person name="Li F."/>
            <person name="Upadhyaya N.M."/>
            <person name="Sperschneider J."/>
            <person name="Matny O."/>
            <person name="Nguyen-Phuc H."/>
            <person name="Mago R."/>
            <person name="Raley C."/>
            <person name="Miller M.E."/>
            <person name="Silverstein K.A.T."/>
            <person name="Henningsen E."/>
            <person name="Hirsch C.D."/>
            <person name="Visser B."/>
            <person name="Pretorius Z.A."/>
            <person name="Steffenson B.J."/>
            <person name="Schwessinger B."/>
            <person name="Dodds P.N."/>
            <person name="Figueroa M."/>
        </authorList>
    </citation>
    <scope>NUCLEOTIDE SEQUENCE [LARGE SCALE GENOMIC DNA]</scope>
    <source>
        <strain evidence="1">21-0</strain>
    </source>
</reference>
<dbReference type="EMBL" id="VSWC01000003">
    <property type="protein sequence ID" value="KAA1116269.1"/>
    <property type="molecule type" value="Genomic_DNA"/>
</dbReference>
<protein>
    <submittedName>
        <fullName evidence="1">Uncharacterized protein</fullName>
    </submittedName>
</protein>
<comment type="caution">
    <text evidence="1">The sequence shown here is derived from an EMBL/GenBank/DDBJ whole genome shotgun (WGS) entry which is preliminary data.</text>
</comment>
<dbReference type="AlphaFoldDB" id="A0A5B0QSU3"/>
<evidence type="ECO:0000313" key="2">
    <source>
        <dbReference type="Proteomes" id="UP000324748"/>
    </source>
</evidence>
<accession>A0A5B0QSU3</accession>
<gene>
    <name evidence="1" type="ORF">PGT21_007279</name>
</gene>
<evidence type="ECO:0000313" key="1">
    <source>
        <dbReference type="EMBL" id="KAA1116269.1"/>
    </source>
</evidence>
<organism evidence="1 2">
    <name type="scientific">Puccinia graminis f. sp. tritici</name>
    <dbReference type="NCBI Taxonomy" id="56615"/>
    <lineage>
        <taxon>Eukaryota</taxon>
        <taxon>Fungi</taxon>
        <taxon>Dikarya</taxon>
        <taxon>Basidiomycota</taxon>
        <taxon>Pucciniomycotina</taxon>
        <taxon>Pucciniomycetes</taxon>
        <taxon>Pucciniales</taxon>
        <taxon>Pucciniaceae</taxon>
        <taxon>Puccinia</taxon>
    </lineage>
</organism>
<sequence length="87" mass="9921">MQRGYEIMKCDCEQGFEGQMAPRVAVRLGWLKAFKSLSSSRPPTTFQRPFKGDLPTFDLKPTCLKLERSPMRNSTAIEIETTECDDC</sequence>
<dbReference type="Proteomes" id="UP000324748">
    <property type="component" value="Unassembled WGS sequence"/>
</dbReference>